<feature type="region of interest" description="Disordered" evidence="1">
    <location>
        <begin position="1"/>
        <end position="33"/>
    </location>
</feature>
<sequence>MANGNIRKGNQTTATGAEETALPATGASAPPLHISSTLVTGATAGVPAPVHG</sequence>
<evidence type="ECO:0000313" key="2">
    <source>
        <dbReference type="EMBL" id="AHD02828.1"/>
    </source>
</evidence>
<protein>
    <submittedName>
        <fullName evidence="2">Uncharacterized protein</fullName>
    </submittedName>
</protein>
<organism evidence="2 3">
    <name type="scientific">Leisingera methylohalidivorans DSM 14336</name>
    <dbReference type="NCBI Taxonomy" id="999552"/>
    <lineage>
        <taxon>Bacteria</taxon>
        <taxon>Pseudomonadati</taxon>
        <taxon>Pseudomonadota</taxon>
        <taxon>Alphaproteobacteria</taxon>
        <taxon>Rhodobacterales</taxon>
        <taxon>Roseobacteraceae</taxon>
        <taxon>Leisingera</taxon>
    </lineage>
</organism>
<gene>
    <name evidence="2" type="ORF">METH_01680</name>
</gene>
<evidence type="ECO:0000256" key="1">
    <source>
        <dbReference type="SAM" id="MobiDB-lite"/>
    </source>
</evidence>
<proteinExistence type="predicted"/>
<dbReference type="EMBL" id="CP006773">
    <property type="protein sequence ID" value="AHD02828.1"/>
    <property type="molecule type" value="Genomic_DNA"/>
</dbReference>
<name>V9VY20_9RHOB</name>
<keyword evidence="3" id="KW-1185">Reference proteome</keyword>
<reference evidence="2 3" key="1">
    <citation type="submission" date="2013-09" db="EMBL/GenBank/DDBJ databases">
        <authorList>
            <consortium name="DOE Joint Genome Institute"/>
            <person name="Klenk H.-P."/>
            <person name="Huntemann M."/>
            <person name="Han J."/>
            <person name="Chen A."/>
            <person name="Kyrpides N."/>
            <person name="Mavromatis K."/>
            <person name="Markowitz V."/>
            <person name="Palaniappan K."/>
            <person name="Ivanova N."/>
            <person name="Schaumberg A."/>
            <person name="Pati A."/>
            <person name="Liolios K."/>
            <person name="Nordberg H.P."/>
            <person name="Cantor M.N."/>
            <person name="Hua S.X."/>
            <person name="Woyke T."/>
        </authorList>
    </citation>
    <scope>NUCLEOTIDE SEQUENCE [LARGE SCALE GENOMIC DNA]</scope>
    <source>
        <strain evidence="2 3">DSM 14336</strain>
    </source>
</reference>
<dbReference type="HOGENOM" id="CLU_3081341_0_0_5"/>
<evidence type="ECO:0000313" key="3">
    <source>
        <dbReference type="Proteomes" id="UP000018780"/>
    </source>
</evidence>
<dbReference type="PATRIC" id="fig|999552.6.peg.334"/>
<dbReference type="KEGG" id="lmd:METH_01680"/>
<dbReference type="Proteomes" id="UP000018780">
    <property type="component" value="Chromosome"/>
</dbReference>
<dbReference type="AlphaFoldDB" id="V9VY20"/>
<accession>V9VY20</accession>